<accession>A0A7H0H4M1</accession>
<name>A0A7H0H4M1_9ACTN</name>
<dbReference type="InterPro" id="IPR012893">
    <property type="entry name" value="HipA-like_C"/>
</dbReference>
<dbReference type="InterPro" id="IPR017508">
    <property type="entry name" value="HipA_N1"/>
</dbReference>
<dbReference type="GO" id="GO:0004674">
    <property type="term" value="F:protein serine/threonine kinase activity"/>
    <property type="evidence" value="ECO:0007669"/>
    <property type="project" value="TreeGrafter"/>
</dbReference>
<dbReference type="RefSeq" id="WP_187720617.1">
    <property type="nucleotide sequence ID" value="NZ_BAABBL010000009.1"/>
</dbReference>
<evidence type="ECO:0000256" key="3">
    <source>
        <dbReference type="ARBA" id="ARBA00022777"/>
    </source>
</evidence>
<dbReference type="InterPro" id="IPR052028">
    <property type="entry name" value="HipA_Ser/Thr_kinase"/>
</dbReference>
<evidence type="ECO:0000256" key="2">
    <source>
        <dbReference type="ARBA" id="ARBA00022679"/>
    </source>
</evidence>
<evidence type="ECO:0000313" key="6">
    <source>
        <dbReference type="EMBL" id="QNP55487.1"/>
    </source>
</evidence>
<organism evidence="6 7">
    <name type="scientific">Tessaracoccus defluvii</name>
    <dbReference type="NCBI Taxonomy" id="1285901"/>
    <lineage>
        <taxon>Bacteria</taxon>
        <taxon>Bacillati</taxon>
        <taxon>Actinomycetota</taxon>
        <taxon>Actinomycetes</taxon>
        <taxon>Propionibacteriales</taxon>
        <taxon>Propionibacteriaceae</taxon>
        <taxon>Tessaracoccus</taxon>
    </lineage>
</organism>
<dbReference type="GO" id="GO:0005829">
    <property type="term" value="C:cytosol"/>
    <property type="evidence" value="ECO:0007669"/>
    <property type="project" value="TreeGrafter"/>
</dbReference>
<protein>
    <submittedName>
        <fullName evidence="6">HipA domain-containing protein</fullName>
    </submittedName>
</protein>
<dbReference type="PANTHER" id="PTHR37419:SF1">
    <property type="entry name" value="SERINE_THREONINE-PROTEIN KINASE TOXIN HIPA"/>
    <property type="match status" value="1"/>
</dbReference>
<keyword evidence="7" id="KW-1185">Reference proteome</keyword>
<dbReference type="PANTHER" id="PTHR37419">
    <property type="entry name" value="SERINE/THREONINE-PROTEIN KINASE TOXIN HIPA"/>
    <property type="match status" value="1"/>
</dbReference>
<keyword evidence="2" id="KW-0808">Transferase</keyword>
<evidence type="ECO:0000259" key="4">
    <source>
        <dbReference type="Pfam" id="PF07804"/>
    </source>
</evidence>
<proteinExistence type="inferred from homology"/>
<dbReference type="AlphaFoldDB" id="A0A7H0H4M1"/>
<dbReference type="KEGG" id="tdf:H9L22_15030"/>
<evidence type="ECO:0000256" key="1">
    <source>
        <dbReference type="ARBA" id="ARBA00010164"/>
    </source>
</evidence>
<reference evidence="6 7" key="1">
    <citation type="submission" date="2020-08" db="EMBL/GenBank/DDBJ databases">
        <title>Genome sequence of Tessaracoccus defluvii JCM 17540T.</title>
        <authorList>
            <person name="Hyun D.-W."/>
            <person name="Bae J.-W."/>
        </authorList>
    </citation>
    <scope>NUCLEOTIDE SEQUENCE [LARGE SCALE GENOMIC DNA]</scope>
    <source>
        <strain evidence="6 7">JCM 17540</strain>
    </source>
</reference>
<gene>
    <name evidence="6" type="ORF">H9L22_15030</name>
</gene>
<dbReference type="Pfam" id="PF07804">
    <property type="entry name" value="HipA_C"/>
    <property type="match status" value="1"/>
</dbReference>
<comment type="similarity">
    <text evidence="1">Belongs to the HipA Ser/Thr kinase family.</text>
</comment>
<sequence>MRLAIELGETRLGTLEGDARTFDFVPFPGAIDRFGVNSPALSVSIPLAPSPRRDHAGRRRNWFAELLPEGDQYEHLLTLAGLRRGDTPSFLARYGRDVAGALQIWDLDDPTEPLIPSLRAVTDQEVRTLLEDPIRSPLANDTVLGRSSLGGVQPKIVLVATPTGWAQSLGGYPTTHLLKPQLPGANASVIYDEEYGSRIASSLGLAEFATSIHDFAGLPALVVERFDREDGRRLHQEDFNQVLGASGNEKYQEMGGVVSLRRIADALYRHATRRDLERLGRMVTLAVAIGNTDMHAKNLGLLHLDDGVRLAPAYDFVPQAHLTIDGRMALAVNGRYRPAELTREDLAAELGGWGLRAAADLVDETLEEAAVAIGRETPVAGAFTGLQESLAVATDRLRSGAARR</sequence>
<evidence type="ECO:0000259" key="5">
    <source>
        <dbReference type="Pfam" id="PF13657"/>
    </source>
</evidence>
<dbReference type="Pfam" id="PF13657">
    <property type="entry name" value="Couple_hipA"/>
    <property type="match status" value="1"/>
</dbReference>
<feature type="domain" description="HipA N-terminal subdomain 1" evidence="5">
    <location>
        <begin position="4"/>
        <end position="104"/>
    </location>
</feature>
<dbReference type="Proteomes" id="UP000516117">
    <property type="component" value="Chromosome"/>
</dbReference>
<evidence type="ECO:0000313" key="7">
    <source>
        <dbReference type="Proteomes" id="UP000516117"/>
    </source>
</evidence>
<keyword evidence="3" id="KW-0418">Kinase</keyword>
<dbReference type="Gene3D" id="1.10.1070.20">
    <property type="match status" value="1"/>
</dbReference>
<dbReference type="EMBL" id="CP060789">
    <property type="protein sequence ID" value="QNP55487.1"/>
    <property type="molecule type" value="Genomic_DNA"/>
</dbReference>
<dbReference type="NCBIfam" id="TIGR03071">
    <property type="entry name" value="couple_hipA"/>
    <property type="match status" value="1"/>
</dbReference>
<feature type="domain" description="HipA-like C-terminal" evidence="4">
    <location>
        <begin position="147"/>
        <end position="369"/>
    </location>
</feature>